<sequence length="84" mass="9875">MLQRKSDHSPNLFKTRRDLKHISFFKQQITGLSPLNKLSPFKENQLSTKQYSSVELPKPKYRVNHSKTATFQIIQIKAQKFSIK</sequence>
<dbReference type="Proteomes" id="UP000785679">
    <property type="component" value="Unassembled WGS sequence"/>
</dbReference>
<accession>A0A8J8NH63</accession>
<name>A0A8J8NH63_HALGN</name>
<keyword evidence="2" id="KW-1185">Reference proteome</keyword>
<dbReference type="AlphaFoldDB" id="A0A8J8NH63"/>
<evidence type="ECO:0000313" key="2">
    <source>
        <dbReference type="Proteomes" id="UP000785679"/>
    </source>
</evidence>
<reference evidence="1" key="1">
    <citation type="submission" date="2019-06" db="EMBL/GenBank/DDBJ databases">
        <authorList>
            <person name="Zheng W."/>
        </authorList>
    </citation>
    <scope>NUCLEOTIDE SEQUENCE</scope>
    <source>
        <strain evidence="1">QDHG01</strain>
    </source>
</reference>
<dbReference type="OrthoDB" id="297494at2759"/>
<comment type="caution">
    <text evidence="1">The sequence shown here is derived from an EMBL/GenBank/DDBJ whole genome shotgun (WGS) entry which is preliminary data.</text>
</comment>
<protein>
    <submittedName>
        <fullName evidence="1">Uncharacterized protein</fullName>
    </submittedName>
</protein>
<proteinExistence type="predicted"/>
<gene>
    <name evidence="1" type="ORF">FGO68_gene3940</name>
</gene>
<dbReference type="EMBL" id="RRYP01017047">
    <property type="protein sequence ID" value="TNV74400.1"/>
    <property type="molecule type" value="Genomic_DNA"/>
</dbReference>
<evidence type="ECO:0000313" key="1">
    <source>
        <dbReference type="EMBL" id="TNV74400.1"/>
    </source>
</evidence>
<organism evidence="1 2">
    <name type="scientific">Halteria grandinella</name>
    <dbReference type="NCBI Taxonomy" id="5974"/>
    <lineage>
        <taxon>Eukaryota</taxon>
        <taxon>Sar</taxon>
        <taxon>Alveolata</taxon>
        <taxon>Ciliophora</taxon>
        <taxon>Intramacronucleata</taxon>
        <taxon>Spirotrichea</taxon>
        <taxon>Stichotrichia</taxon>
        <taxon>Sporadotrichida</taxon>
        <taxon>Halteriidae</taxon>
        <taxon>Halteria</taxon>
    </lineage>
</organism>